<evidence type="ECO:0000256" key="1">
    <source>
        <dbReference type="SAM" id="SignalP"/>
    </source>
</evidence>
<gene>
    <name evidence="2" type="ORF">H0E87_023519</name>
</gene>
<comment type="caution">
    <text evidence="2">The sequence shown here is derived from an EMBL/GenBank/DDBJ whole genome shotgun (WGS) entry which is preliminary data.</text>
</comment>
<proteinExistence type="predicted"/>
<evidence type="ECO:0000313" key="3">
    <source>
        <dbReference type="Proteomes" id="UP000807159"/>
    </source>
</evidence>
<dbReference type="EMBL" id="JACEGQ020000013">
    <property type="protein sequence ID" value="KAH8491401.1"/>
    <property type="molecule type" value="Genomic_DNA"/>
</dbReference>
<dbReference type="Proteomes" id="UP000807159">
    <property type="component" value="Chromosome 13"/>
</dbReference>
<accession>A0A8T2XGV3</accession>
<dbReference type="AlphaFoldDB" id="A0A8T2XGV3"/>
<sequence length="216" mass="24367">MYSVGSVYHATSAMLARVLSPLWLCSHVKAAWLLSDIGDYVLWMATSAVGHFYLVMESSHLDHHIEAIWIFLLGCTGNKNCLSRQLSSLFDSVSYWSHMGHIVKINVNGLWHHEKLKAVQMLVLFSTIIKVIMTGLAFRSLLLIHSCQAYVAHGGLVLERIMASQRWFFTKMVICKVMPASLHEHLSSLGMFNGNSIIYLGKLSGFQLQLELPYLQ</sequence>
<name>A0A8T2XGV3_POPDE</name>
<protein>
    <submittedName>
        <fullName evidence="2">Uncharacterized protein</fullName>
    </submittedName>
</protein>
<reference evidence="2" key="1">
    <citation type="journal article" date="2021" name="J. Hered.">
        <title>Genome Assembly of Salicaceae Populus deltoides (Eastern Cottonwood) I-69 Based on Nanopore Sequencing and Hi-C Technologies.</title>
        <authorList>
            <person name="Bai S."/>
            <person name="Wu H."/>
            <person name="Zhang J."/>
            <person name="Pan Z."/>
            <person name="Zhao W."/>
            <person name="Li Z."/>
            <person name="Tong C."/>
        </authorList>
    </citation>
    <scope>NUCLEOTIDE SEQUENCE</scope>
    <source>
        <tissue evidence="2">Leaf</tissue>
    </source>
</reference>
<organism evidence="2 3">
    <name type="scientific">Populus deltoides</name>
    <name type="common">Eastern poplar</name>
    <name type="synonym">Eastern cottonwood</name>
    <dbReference type="NCBI Taxonomy" id="3696"/>
    <lineage>
        <taxon>Eukaryota</taxon>
        <taxon>Viridiplantae</taxon>
        <taxon>Streptophyta</taxon>
        <taxon>Embryophyta</taxon>
        <taxon>Tracheophyta</taxon>
        <taxon>Spermatophyta</taxon>
        <taxon>Magnoliopsida</taxon>
        <taxon>eudicotyledons</taxon>
        <taxon>Gunneridae</taxon>
        <taxon>Pentapetalae</taxon>
        <taxon>rosids</taxon>
        <taxon>fabids</taxon>
        <taxon>Malpighiales</taxon>
        <taxon>Salicaceae</taxon>
        <taxon>Saliceae</taxon>
        <taxon>Populus</taxon>
    </lineage>
</organism>
<feature type="chain" id="PRO_5035743162" evidence="1">
    <location>
        <begin position="31"/>
        <end position="216"/>
    </location>
</feature>
<evidence type="ECO:0000313" key="2">
    <source>
        <dbReference type="EMBL" id="KAH8491401.1"/>
    </source>
</evidence>
<keyword evidence="3" id="KW-1185">Reference proteome</keyword>
<feature type="signal peptide" evidence="1">
    <location>
        <begin position="1"/>
        <end position="30"/>
    </location>
</feature>
<keyword evidence="1" id="KW-0732">Signal</keyword>